<organism evidence="2 3">
    <name type="scientific">Candidatus Thiodiazotropha endolucinida</name>
    <dbReference type="NCBI Taxonomy" id="1655433"/>
    <lineage>
        <taxon>Bacteria</taxon>
        <taxon>Pseudomonadati</taxon>
        <taxon>Pseudomonadota</taxon>
        <taxon>Gammaproteobacteria</taxon>
        <taxon>Chromatiales</taxon>
        <taxon>Sedimenticolaceae</taxon>
        <taxon>Candidatus Thiodiazotropha</taxon>
    </lineage>
</organism>
<comment type="caution">
    <text evidence="2">The sequence shown here is derived from an EMBL/GenBank/DDBJ whole genome shotgun (WGS) entry which is preliminary data.</text>
</comment>
<feature type="transmembrane region" description="Helical" evidence="1">
    <location>
        <begin position="21"/>
        <end position="40"/>
    </location>
</feature>
<protein>
    <submittedName>
        <fullName evidence="2">Uncharacterized protein</fullName>
    </submittedName>
</protein>
<name>A0A7Z1AFK3_9GAMM</name>
<reference evidence="2 3" key="1">
    <citation type="submission" date="2016-06" db="EMBL/GenBank/DDBJ databases">
        <title>Genome sequence of endosymbiont of Candidatus Endolucinida thiodiazotropha.</title>
        <authorList>
            <person name="Poehlein A."/>
            <person name="Koenig S."/>
            <person name="Heiden S.E."/>
            <person name="Thuermer A."/>
            <person name="Voget S."/>
            <person name="Daniel R."/>
            <person name="Markert S."/>
            <person name="Gros O."/>
            <person name="Schweder T."/>
        </authorList>
    </citation>
    <scope>NUCLEOTIDE SEQUENCE [LARGE SCALE GENOMIC DNA]</scope>
    <source>
        <strain evidence="2 3">COS</strain>
    </source>
</reference>
<evidence type="ECO:0000313" key="3">
    <source>
        <dbReference type="Proteomes" id="UP000094769"/>
    </source>
</evidence>
<evidence type="ECO:0000256" key="1">
    <source>
        <dbReference type="SAM" id="Phobius"/>
    </source>
</evidence>
<proteinExistence type="predicted"/>
<keyword evidence="1" id="KW-0472">Membrane</keyword>
<evidence type="ECO:0000313" key="2">
    <source>
        <dbReference type="EMBL" id="ODJ88165.1"/>
    </source>
</evidence>
<keyword evidence="1" id="KW-0812">Transmembrane</keyword>
<keyword evidence="3" id="KW-1185">Reference proteome</keyword>
<dbReference type="EMBL" id="MARB01000007">
    <property type="protein sequence ID" value="ODJ88165.1"/>
    <property type="molecule type" value="Genomic_DNA"/>
</dbReference>
<accession>A0A7Z1AFK3</accession>
<keyword evidence="1" id="KW-1133">Transmembrane helix</keyword>
<gene>
    <name evidence="2" type="ORF">CODIS_15780</name>
</gene>
<dbReference type="RefSeq" id="WP_201259017.1">
    <property type="nucleotide sequence ID" value="NZ_MARB01000007.1"/>
</dbReference>
<sequence length="46" mass="5144">MKNCKICRFSKVCNDLPGICILFQYLAVVVVIVSIGILFVTQEILV</sequence>
<dbReference type="AlphaFoldDB" id="A0A7Z1AFK3"/>
<dbReference type="Proteomes" id="UP000094769">
    <property type="component" value="Unassembled WGS sequence"/>
</dbReference>